<sequence length="201" mass="21946">MAILPLGSGGHHCCILCKSSGHHCKWASSWPSSLGVMGWVSSQGSYDSPASFIIFEPLGPINVIAAILFSIHLGPDNKVPEDPDILGITHLFFEFPPSPWRSVVSVILDPGHPITQPCSQASLLWFTSSLIDLVPVSSFFSSWLLPFFTLLDVSPHLQLLQPWVKFQLFGYDPVLAALTTTLSLFCWTPAAPVLLPNLPQL</sequence>
<evidence type="ECO:0000313" key="2">
    <source>
        <dbReference type="Proteomes" id="UP001519460"/>
    </source>
</evidence>
<protein>
    <submittedName>
        <fullName evidence="1">Uncharacterized protein</fullName>
    </submittedName>
</protein>
<dbReference type="EMBL" id="JACVVK020000224">
    <property type="protein sequence ID" value="KAK7483619.1"/>
    <property type="molecule type" value="Genomic_DNA"/>
</dbReference>
<name>A0ABD0K953_9CAEN</name>
<feature type="non-terminal residue" evidence="1">
    <location>
        <position position="201"/>
    </location>
</feature>
<dbReference type="AlphaFoldDB" id="A0ABD0K953"/>
<evidence type="ECO:0000313" key="1">
    <source>
        <dbReference type="EMBL" id="KAK7483619.1"/>
    </source>
</evidence>
<proteinExistence type="predicted"/>
<gene>
    <name evidence="1" type="ORF">BaRGS_00025172</name>
</gene>
<dbReference type="Proteomes" id="UP001519460">
    <property type="component" value="Unassembled WGS sequence"/>
</dbReference>
<reference evidence="1 2" key="1">
    <citation type="journal article" date="2023" name="Sci. Data">
        <title>Genome assembly of the Korean intertidal mud-creeper Batillaria attramentaria.</title>
        <authorList>
            <person name="Patra A.K."/>
            <person name="Ho P.T."/>
            <person name="Jun S."/>
            <person name="Lee S.J."/>
            <person name="Kim Y."/>
            <person name="Won Y.J."/>
        </authorList>
    </citation>
    <scope>NUCLEOTIDE SEQUENCE [LARGE SCALE GENOMIC DNA]</scope>
    <source>
        <strain evidence="1">Wonlab-2016</strain>
    </source>
</reference>
<organism evidence="1 2">
    <name type="scientific">Batillaria attramentaria</name>
    <dbReference type="NCBI Taxonomy" id="370345"/>
    <lineage>
        <taxon>Eukaryota</taxon>
        <taxon>Metazoa</taxon>
        <taxon>Spiralia</taxon>
        <taxon>Lophotrochozoa</taxon>
        <taxon>Mollusca</taxon>
        <taxon>Gastropoda</taxon>
        <taxon>Caenogastropoda</taxon>
        <taxon>Sorbeoconcha</taxon>
        <taxon>Cerithioidea</taxon>
        <taxon>Batillariidae</taxon>
        <taxon>Batillaria</taxon>
    </lineage>
</organism>
<comment type="caution">
    <text evidence="1">The sequence shown here is derived from an EMBL/GenBank/DDBJ whole genome shotgun (WGS) entry which is preliminary data.</text>
</comment>
<accession>A0ABD0K953</accession>
<keyword evidence="2" id="KW-1185">Reference proteome</keyword>